<organism evidence="1 2">
    <name type="scientific">Sinisalibacter lacisalsi</name>
    <dbReference type="NCBI Taxonomy" id="1526570"/>
    <lineage>
        <taxon>Bacteria</taxon>
        <taxon>Pseudomonadati</taxon>
        <taxon>Pseudomonadota</taxon>
        <taxon>Alphaproteobacteria</taxon>
        <taxon>Rhodobacterales</taxon>
        <taxon>Roseobacteraceae</taxon>
        <taxon>Sinisalibacter</taxon>
    </lineage>
</organism>
<name>A0ABQ1QL59_9RHOB</name>
<dbReference type="EMBL" id="BMGI01000002">
    <property type="protein sequence ID" value="GGD29868.1"/>
    <property type="molecule type" value="Genomic_DNA"/>
</dbReference>
<accession>A0ABQ1QL59</accession>
<evidence type="ECO:0000313" key="1">
    <source>
        <dbReference type="EMBL" id="GGD29868.1"/>
    </source>
</evidence>
<dbReference type="Proteomes" id="UP000617355">
    <property type="component" value="Unassembled WGS sequence"/>
</dbReference>
<reference evidence="2" key="1">
    <citation type="journal article" date="2019" name="Int. J. Syst. Evol. Microbiol.">
        <title>The Global Catalogue of Microorganisms (GCM) 10K type strain sequencing project: providing services to taxonomists for standard genome sequencing and annotation.</title>
        <authorList>
            <consortium name="The Broad Institute Genomics Platform"/>
            <consortium name="The Broad Institute Genome Sequencing Center for Infectious Disease"/>
            <person name="Wu L."/>
            <person name="Ma J."/>
        </authorList>
    </citation>
    <scope>NUCLEOTIDE SEQUENCE [LARGE SCALE GENOMIC DNA]</scope>
    <source>
        <strain evidence="2">CGMCC 1.12922</strain>
    </source>
</reference>
<proteinExistence type="predicted"/>
<gene>
    <name evidence="1" type="ORF">GCM10011358_12370</name>
</gene>
<keyword evidence="2" id="KW-1185">Reference proteome</keyword>
<protein>
    <submittedName>
        <fullName evidence="1">Uncharacterized protein</fullName>
    </submittedName>
</protein>
<comment type="caution">
    <text evidence="1">The sequence shown here is derived from an EMBL/GenBank/DDBJ whole genome shotgun (WGS) entry which is preliminary data.</text>
</comment>
<evidence type="ECO:0000313" key="2">
    <source>
        <dbReference type="Proteomes" id="UP000617355"/>
    </source>
</evidence>
<sequence>MNAIIDTLRADPRLQVEAAIAEAMRRGFSGDHAAARAAMQTTLAASEAYAAHARWCALFLARLGAGGEAEAILASQSARFADAMSTVRPVVDRIARKKAARKAKAAAAARPAGDASGHRGRPFWRRRALTAMRARLLRLAWRLRTRMQRL</sequence>
<dbReference type="RefSeq" id="WP_188526778.1">
    <property type="nucleotide sequence ID" value="NZ_BMGI01000002.1"/>
</dbReference>